<organism evidence="1 2">
    <name type="scientific">Trifolium medium</name>
    <dbReference type="NCBI Taxonomy" id="97028"/>
    <lineage>
        <taxon>Eukaryota</taxon>
        <taxon>Viridiplantae</taxon>
        <taxon>Streptophyta</taxon>
        <taxon>Embryophyta</taxon>
        <taxon>Tracheophyta</taxon>
        <taxon>Spermatophyta</taxon>
        <taxon>Magnoliopsida</taxon>
        <taxon>eudicotyledons</taxon>
        <taxon>Gunneridae</taxon>
        <taxon>Pentapetalae</taxon>
        <taxon>rosids</taxon>
        <taxon>fabids</taxon>
        <taxon>Fabales</taxon>
        <taxon>Fabaceae</taxon>
        <taxon>Papilionoideae</taxon>
        <taxon>50 kb inversion clade</taxon>
        <taxon>NPAAA clade</taxon>
        <taxon>Hologalegina</taxon>
        <taxon>IRL clade</taxon>
        <taxon>Trifolieae</taxon>
        <taxon>Trifolium</taxon>
    </lineage>
</organism>
<dbReference type="Proteomes" id="UP000265520">
    <property type="component" value="Unassembled WGS sequence"/>
</dbReference>
<evidence type="ECO:0000313" key="2">
    <source>
        <dbReference type="Proteomes" id="UP000265520"/>
    </source>
</evidence>
<name>A0A392V1W2_9FABA</name>
<keyword evidence="2" id="KW-1185">Reference proteome</keyword>
<accession>A0A392V1W2</accession>
<evidence type="ECO:0000313" key="1">
    <source>
        <dbReference type="EMBL" id="MCI81031.1"/>
    </source>
</evidence>
<feature type="non-terminal residue" evidence="1">
    <location>
        <position position="1"/>
    </location>
</feature>
<sequence length="42" mass="4651">VLPSARRAGAVGAWRHDAEQGLRKFRSSARRAGRMARRASKC</sequence>
<reference evidence="1 2" key="1">
    <citation type="journal article" date="2018" name="Front. Plant Sci.">
        <title>Red Clover (Trifolium pratense) and Zigzag Clover (T. medium) - A Picture of Genomic Similarities and Differences.</title>
        <authorList>
            <person name="Dluhosova J."/>
            <person name="Istvanek J."/>
            <person name="Nedelnik J."/>
            <person name="Repkova J."/>
        </authorList>
    </citation>
    <scope>NUCLEOTIDE SEQUENCE [LARGE SCALE GENOMIC DNA]</scope>
    <source>
        <strain evidence="2">cv. 10/8</strain>
        <tissue evidence="1">Leaf</tissue>
    </source>
</reference>
<proteinExistence type="predicted"/>
<dbReference type="AlphaFoldDB" id="A0A392V1W2"/>
<comment type="caution">
    <text evidence="1">The sequence shown here is derived from an EMBL/GenBank/DDBJ whole genome shotgun (WGS) entry which is preliminary data.</text>
</comment>
<dbReference type="EMBL" id="LXQA011009213">
    <property type="protein sequence ID" value="MCI81031.1"/>
    <property type="molecule type" value="Genomic_DNA"/>
</dbReference>
<protein>
    <submittedName>
        <fullName evidence="1">Uncharacterized protein</fullName>
    </submittedName>
</protein>